<proteinExistence type="predicted"/>
<dbReference type="AlphaFoldDB" id="A0A9P7GG02"/>
<dbReference type="GO" id="GO:0016787">
    <property type="term" value="F:hydrolase activity"/>
    <property type="evidence" value="ECO:0007669"/>
    <property type="project" value="InterPro"/>
</dbReference>
<dbReference type="Pfam" id="PF01112">
    <property type="entry name" value="Asparaginase_2"/>
    <property type="match status" value="1"/>
</dbReference>
<dbReference type="PANTHER" id="PTHR10188:SF43">
    <property type="entry name" value="ASPARAGINASE (EUROFUNG)"/>
    <property type="match status" value="1"/>
</dbReference>
<dbReference type="GO" id="GO:0005737">
    <property type="term" value="C:cytoplasm"/>
    <property type="evidence" value="ECO:0007669"/>
    <property type="project" value="TreeGrafter"/>
</dbReference>
<dbReference type="SUPFAM" id="SSF56235">
    <property type="entry name" value="N-terminal nucleophile aminohydrolases (Ntn hydrolases)"/>
    <property type="match status" value="1"/>
</dbReference>
<sequence length="126" mass="13770">MGSGFWAEDWGHPQRSWAQEVWHKMFKVKQHPHAVGVSATGDGDYFIRLATASTIARRVEYLHEPLDKAAKTAVQDLFAEGGFGGVIALDDQGNVTTPLNSPGMYRGVIKEDGVPKTAIFADDVLD</sequence>
<evidence type="ECO:0000313" key="2">
    <source>
        <dbReference type="Proteomes" id="UP000775547"/>
    </source>
</evidence>
<protein>
    <recommendedName>
        <fullName evidence="3">Asparaginase</fullName>
    </recommendedName>
</protein>
<keyword evidence="2" id="KW-1185">Reference proteome</keyword>
<dbReference type="OrthoDB" id="2262349at2759"/>
<dbReference type="Proteomes" id="UP000775547">
    <property type="component" value="Unassembled WGS sequence"/>
</dbReference>
<accession>A0A9P7GG02</accession>
<dbReference type="Gene3D" id="3.60.20.30">
    <property type="entry name" value="(Glycosyl)asparaginase"/>
    <property type="match status" value="1"/>
</dbReference>
<evidence type="ECO:0008006" key="3">
    <source>
        <dbReference type="Google" id="ProtNLM"/>
    </source>
</evidence>
<reference evidence="1" key="2">
    <citation type="submission" date="2021-10" db="EMBL/GenBank/DDBJ databases">
        <title>Phylogenomics reveals ancestral predisposition of the termite-cultivated fungus Termitomyces towards a domesticated lifestyle.</title>
        <authorList>
            <person name="Auxier B."/>
            <person name="Grum-Grzhimaylo A."/>
            <person name="Cardenas M.E."/>
            <person name="Lodge J.D."/>
            <person name="Laessoe T."/>
            <person name="Pedersen O."/>
            <person name="Smith M.E."/>
            <person name="Kuyper T.W."/>
            <person name="Franco-Molano E.A."/>
            <person name="Baroni T.J."/>
            <person name="Aanen D.K."/>
        </authorList>
    </citation>
    <scope>NUCLEOTIDE SEQUENCE</scope>
    <source>
        <strain evidence="1">AP01</strain>
        <tissue evidence="1">Mycelium</tissue>
    </source>
</reference>
<dbReference type="InterPro" id="IPR000246">
    <property type="entry name" value="Peptidase_T2"/>
</dbReference>
<comment type="caution">
    <text evidence="1">The sequence shown here is derived from an EMBL/GenBank/DDBJ whole genome shotgun (WGS) entry which is preliminary data.</text>
</comment>
<dbReference type="PANTHER" id="PTHR10188">
    <property type="entry name" value="L-ASPARAGINASE"/>
    <property type="match status" value="1"/>
</dbReference>
<evidence type="ECO:0000313" key="1">
    <source>
        <dbReference type="EMBL" id="KAG5646287.1"/>
    </source>
</evidence>
<dbReference type="EMBL" id="JABCKV010000023">
    <property type="protein sequence ID" value="KAG5646287.1"/>
    <property type="molecule type" value="Genomic_DNA"/>
</dbReference>
<reference evidence="1" key="1">
    <citation type="submission" date="2020-07" db="EMBL/GenBank/DDBJ databases">
        <authorList>
            <person name="Nieuwenhuis M."/>
            <person name="Van De Peppel L.J.J."/>
        </authorList>
    </citation>
    <scope>NUCLEOTIDE SEQUENCE</scope>
    <source>
        <strain evidence="1">AP01</strain>
        <tissue evidence="1">Mycelium</tissue>
    </source>
</reference>
<dbReference type="InterPro" id="IPR029055">
    <property type="entry name" value="Ntn_hydrolases_N"/>
</dbReference>
<gene>
    <name evidence="1" type="ORF">DXG03_003884</name>
</gene>
<organism evidence="1 2">
    <name type="scientific">Asterophora parasitica</name>
    <dbReference type="NCBI Taxonomy" id="117018"/>
    <lineage>
        <taxon>Eukaryota</taxon>
        <taxon>Fungi</taxon>
        <taxon>Dikarya</taxon>
        <taxon>Basidiomycota</taxon>
        <taxon>Agaricomycotina</taxon>
        <taxon>Agaricomycetes</taxon>
        <taxon>Agaricomycetidae</taxon>
        <taxon>Agaricales</taxon>
        <taxon>Tricholomatineae</taxon>
        <taxon>Lyophyllaceae</taxon>
        <taxon>Asterophora</taxon>
    </lineage>
</organism>
<name>A0A9P7GG02_9AGAR</name>